<name>X1P8M8_9ZZZZ</name>
<reference evidence="2" key="1">
    <citation type="journal article" date="2014" name="Front. Microbiol.">
        <title>High frequency of phylogenetically diverse reductive dehalogenase-homologous genes in deep subseafloor sedimentary metagenomes.</title>
        <authorList>
            <person name="Kawai M."/>
            <person name="Futagami T."/>
            <person name="Toyoda A."/>
            <person name="Takaki Y."/>
            <person name="Nishi S."/>
            <person name="Hori S."/>
            <person name="Arai W."/>
            <person name="Tsubouchi T."/>
            <person name="Morono Y."/>
            <person name="Uchiyama I."/>
            <person name="Ito T."/>
            <person name="Fujiyama A."/>
            <person name="Inagaki F."/>
            <person name="Takami H."/>
        </authorList>
    </citation>
    <scope>NUCLEOTIDE SEQUENCE</scope>
    <source>
        <strain evidence="2">Expedition CK06-06</strain>
    </source>
</reference>
<protein>
    <recommendedName>
        <fullName evidence="1">Response regulatory domain-containing protein</fullName>
    </recommendedName>
</protein>
<comment type="caution">
    <text evidence="2">The sequence shown here is derived from an EMBL/GenBank/DDBJ whole genome shotgun (WGS) entry which is preliminary data.</text>
</comment>
<dbReference type="InterPro" id="IPR011006">
    <property type="entry name" value="CheY-like_superfamily"/>
</dbReference>
<feature type="domain" description="Response regulatory" evidence="1">
    <location>
        <begin position="7"/>
        <end position="85"/>
    </location>
</feature>
<evidence type="ECO:0000313" key="2">
    <source>
        <dbReference type="EMBL" id="GAI52203.1"/>
    </source>
</evidence>
<dbReference type="EMBL" id="BARV01033624">
    <property type="protein sequence ID" value="GAI52203.1"/>
    <property type="molecule type" value="Genomic_DNA"/>
</dbReference>
<organism evidence="2">
    <name type="scientific">marine sediment metagenome</name>
    <dbReference type="NCBI Taxonomy" id="412755"/>
    <lineage>
        <taxon>unclassified sequences</taxon>
        <taxon>metagenomes</taxon>
        <taxon>ecological metagenomes</taxon>
    </lineage>
</organism>
<gene>
    <name evidence="2" type="ORF">S06H3_52817</name>
</gene>
<sequence length="85" mass="9503">MTFKPINLLLVDDDMADRRMIMKSLAEFSHSVQFNIETAATLAEVTERLGSNKYDIVLLDLSLPDSSGIDTIQKLHNINSNIPIV</sequence>
<dbReference type="Pfam" id="PF00072">
    <property type="entry name" value="Response_reg"/>
    <property type="match status" value="1"/>
</dbReference>
<evidence type="ECO:0000259" key="1">
    <source>
        <dbReference type="PROSITE" id="PS50110"/>
    </source>
</evidence>
<dbReference type="InterPro" id="IPR001789">
    <property type="entry name" value="Sig_transdc_resp-reg_receiver"/>
</dbReference>
<dbReference type="Gene3D" id="3.40.50.2300">
    <property type="match status" value="1"/>
</dbReference>
<accession>X1P8M8</accession>
<feature type="non-terminal residue" evidence="2">
    <location>
        <position position="85"/>
    </location>
</feature>
<proteinExistence type="predicted"/>
<dbReference type="CDD" id="cd00156">
    <property type="entry name" value="REC"/>
    <property type="match status" value="1"/>
</dbReference>
<dbReference type="SUPFAM" id="SSF52172">
    <property type="entry name" value="CheY-like"/>
    <property type="match status" value="1"/>
</dbReference>
<dbReference type="AlphaFoldDB" id="X1P8M8"/>
<dbReference type="GO" id="GO:0000160">
    <property type="term" value="P:phosphorelay signal transduction system"/>
    <property type="evidence" value="ECO:0007669"/>
    <property type="project" value="InterPro"/>
</dbReference>
<dbReference type="PROSITE" id="PS50110">
    <property type="entry name" value="RESPONSE_REGULATORY"/>
    <property type="match status" value="1"/>
</dbReference>